<evidence type="ECO:0000313" key="4">
    <source>
        <dbReference type="Proteomes" id="UP001338125"/>
    </source>
</evidence>
<dbReference type="InterPro" id="IPR015797">
    <property type="entry name" value="NUDIX_hydrolase-like_dom_sf"/>
</dbReference>
<evidence type="ECO:0000256" key="1">
    <source>
        <dbReference type="ARBA" id="ARBA00022801"/>
    </source>
</evidence>
<dbReference type="Proteomes" id="UP001338125">
    <property type="component" value="Unassembled WGS sequence"/>
</dbReference>
<dbReference type="SUPFAM" id="SSF55811">
    <property type="entry name" value="Nudix"/>
    <property type="match status" value="1"/>
</dbReference>
<organism evidence="3 4">
    <name type="scientific">Cladobotryum mycophilum</name>
    <dbReference type="NCBI Taxonomy" id="491253"/>
    <lineage>
        <taxon>Eukaryota</taxon>
        <taxon>Fungi</taxon>
        <taxon>Dikarya</taxon>
        <taxon>Ascomycota</taxon>
        <taxon>Pezizomycotina</taxon>
        <taxon>Sordariomycetes</taxon>
        <taxon>Hypocreomycetidae</taxon>
        <taxon>Hypocreales</taxon>
        <taxon>Hypocreaceae</taxon>
        <taxon>Cladobotryum</taxon>
    </lineage>
</organism>
<sequence length="227" mass="24378">MAPATSDVAAAAAAAAAAADSLPANLISAPKGVGATPLELSRQFEPRFIPSQDLMISCGCVLVDLTERRVAILNSTTDSLVQLPKGRKNMGEDILATALRETYEETGIPCKPLPLLVATRSTPAAAMLSALNGSDPESVTTSMLNCEPSSVCVYRCEYTLAFKLVFWFAAQADSATKPDESLKEPWEQDLKLEWVDAREASSRMTFPADSKVIEKVLSDMRNSGYDI</sequence>
<comment type="caution">
    <text evidence="3">The sequence shown here is derived from an EMBL/GenBank/DDBJ whole genome shotgun (WGS) entry which is preliminary data.</text>
</comment>
<evidence type="ECO:0000313" key="3">
    <source>
        <dbReference type="EMBL" id="KAK5990995.1"/>
    </source>
</evidence>
<keyword evidence="4" id="KW-1185">Reference proteome</keyword>
<dbReference type="InterPro" id="IPR020084">
    <property type="entry name" value="NUDIX_hydrolase_CS"/>
</dbReference>
<dbReference type="PANTHER" id="PTHR21340:SF0">
    <property type="entry name" value="BIS(5'-NUCLEOSYL)-TETRAPHOSPHATASE [ASYMMETRICAL]"/>
    <property type="match status" value="1"/>
</dbReference>
<keyword evidence="1" id="KW-0378">Hydrolase</keyword>
<gene>
    <name evidence="3" type="ORF">PT974_09270</name>
</gene>
<dbReference type="PROSITE" id="PS51462">
    <property type="entry name" value="NUDIX"/>
    <property type="match status" value="1"/>
</dbReference>
<proteinExistence type="predicted"/>
<dbReference type="EMBL" id="JAVFKD010000014">
    <property type="protein sequence ID" value="KAK5990995.1"/>
    <property type="molecule type" value="Genomic_DNA"/>
</dbReference>
<name>A0ABR0SGY9_9HYPO</name>
<dbReference type="Pfam" id="PF00293">
    <property type="entry name" value="NUDIX"/>
    <property type="match status" value="1"/>
</dbReference>
<dbReference type="InterPro" id="IPR000086">
    <property type="entry name" value="NUDIX_hydrolase_dom"/>
</dbReference>
<evidence type="ECO:0000259" key="2">
    <source>
        <dbReference type="PROSITE" id="PS51462"/>
    </source>
</evidence>
<dbReference type="PANTHER" id="PTHR21340">
    <property type="entry name" value="DIADENOSINE 5,5-P1,P4-TETRAPHOSPHATE PYROPHOSPHOHYDROLASE MUTT"/>
    <property type="match status" value="1"/>
</dbReference>
<reference evidence="3 4" key="1">
    <citation type="submission" date="2024-01" db="EMBL/GenBank/DDBJ databases">
        <title>Complete genome of Cladobotryum mycophilum ATHUM6906.</title>
        <authorList>
            <person name="Christinaki A.C."/>
            <person name="Myridakis A.I."/>
            <person name="Kouvelis V.N."/>
        </authorList>
    </citation>
    <scope>NUCLEOTIDE SEQUENCE [LARGE SCALE GENOMIC DNA]</scope>
    <source>
        <strain evidence="3 4">ATHUM6906</strain>
    </source>
</reference>
<feature type="domain" description="Nudix hydrolase" evidence="2">
    <location>
        <begin position="53"/>
        <end position="218"/>
    </location>
</feature>
<dbReference type="InterPro" id="IPR051325">
    <property type="entry name" value="Nudix_hydrolase_domain"/>
</dbReference>
<dbReference type="PROSITE" id="PS00893">
    <property type="entry name" value="NUDIX_BOX"/>
    <property type="match status" value="1"/>
</dbReference>
<protein>
    <recommendedName>
        <fullName evidence="2">Nudix hydrolase domain-containing protein</fullName>
    </recommendedName>
</protein>
<accession>A0ABR0SGY9</accession>
<dbReference type="Gene3D" id="3.90.79.10">
    <property type="entry name" value="Nucleoside Triphosphate Pyrophosphohydrolase"/>
    <property type="match status" value="1"/>
</dbReference>